<dbReference type="GO" id="GO:0016020">
    <property type="term" value="C:membrane"/>
    <property type="evidence" value="ECO:0007669"/>
    <property type="project" value="UniProtKB-SubCell"/>
</dbReference>
<reference evidence="6 7" key="1">
    <citation type="submission" date="2016-03" db="EMBL/GenBank/DDBJ databases">
        <authorList>
            <person name="Ploux O."/>
        </authorList>
    </citation>
    <scope>NUCLEOTIDE SEQUENCE [LARGE SCALE GENOMIC DNA]</scope>
    <source>
        <strain evidence="6 7">UAMH 11012</strain>
    </source>
</reference>
<keyword evidence="3 5" id="KW-1133">Transmembrane helix</keyword>
<protein>
    <recommendedName>
        <fullName evidence="8">Major facilitator superfamily (MFS) profile domain-containing protein</fullName>
    </recommendedName>
</protein>
<dbReference type="InterPro" id="IPR011701">
    <property type="entry name" value="MFS"/>
</dbReference>
<feature type="transmembrane region" description="Helical" evidence="5">
    <location>
        <begin position="167"/>
        <end position="187"/>
    </location>
</feature>
<feature type="transmembrane region" description="Helical" evidence="5">
    <location>
        <begin position="411"/>
        <end position="430"/>
    </location>
</feature>
<feature type="transmembrane region" description="Helical" evidence="5">
    <location>
        <begin position="94"/>
        <end position="127"/>
    </location>
</feature>
<evidence type="ECO:0000256" key="5">
    <source>
        <dbReference type="SAM" id="Phobius"/>
    </source>
</evidence>
<evidence type="ECO:0000256" key="2">
    <source>
        <dbReference type="ARBA" id="ARBA00022692"/>
    </source>
</evidence>
<feature type="transmembrane region" description="Helical" evidence="5">
    <location>
        <begin position="280"/>
        <end position="302"/>
    </location>
</feature>
<dbReference type="EMBL" id="FJOG01000018">
    <property type="protein sequence ID" value="CZR61644.1"/>
    <property type="molecule type" value="Genomic_DNA"/>
</dbReference>
<feature type="transmembrane region" description="Helical" evidence="5">
    <location>
        <begin position="378"/>
        <end position="399"/>
    </location>
</feature>
<accession>A0A1L7X9E4</accession>
<sequence length="443" mass="48662">RPISNNSEHWRPGRILILLCITIVAIDFGAYLSVAPQMSIFESIICRRLHGDDVLAGDDPSDRVGRKQVLVMCLAGLVLEELAVRVIYWYNAHIPFICILWVIWVTPVFQVFGGGSVISTSMVYTMITDIFEMEKRATVFFVVSGAIILGEIFATPINIFLMSWSPWLPFILGVVAEGIGLLTAMIVPETKNCYERRYQALLSSSAENSTDNELSEHDDPKVGWRSTWTERWDSVKHHTAFIRTNANTFCIVLAFLIASAGKQTLRLMIQYVSKRFSWSIARASLLTTLKGIITLVALLLFLPRLSVFLSRHMSPLTKVFRISQGSAWLLALGTTLMAVASNPAIFIPGVCIFALGCGFYAAIRSLATGLVTPNQVGVLNTTLALAQSTGMIVAGPILASAFRRGIELGGFWLGLPCRVCAGLFIASSFLTSGIRISQEEEGS</sequence>
<dbReference type="AlphaFoldDB" id="A0A1L7X9E4"/>
<evidence type="ECO:0000256" key="4">
    <source>
        <dbReference type="ARBA" id="ARBA00023136"/>
    </source>
</evidence>
<feature type="non-terminal residue" evidence="6">
    <location>
        <position position="1"/>
    </location>
</feature>
<proteinExistence type="predicted"/>
<dbReference type="Proteomes" id="UP000184330">
    <property type="component" value="Unassembled WGS sequence"/>
</dbReference>
<organism evidence="6 7">
    <name type="scientific">Phialocephala subalpina</name>
    <dbReference type="NCBI Taxonomy" id="576137"/>
    <lineage>
        <taxon>Eukaryota</taxon>
        <taxon>Fungi</taxon>
        <taxon>Dikarya</taxon>
        <taxon>Ascomycota</taxon>
        <taxon>Pezizomycotina</taxon>
        <taxon>Leotiomycetes</taxon>
        <taxon>Helotiales</taxon>
        <taxon>Mollisiaceae</taxon>
        <taxon>Phialocephala</taxon>
        <taxon>Phialocephala fortinii species complex</taxon>
    </lineage>
</organism>
<evidence type="ECO:0000313" key="7">
    <source>
        <dbReference type="Proteomes" id="UP000184330"/>
    </source>
</evidence>
<evidence type="ECO:0000313" key="6">
    <source>
        <dbReference type="EMBL" id="CZR61644.1"/>
    </source>
</evidence>
<dbReference type="PANTHER" id="PTHR23507:SF1">
    <property type="entry name" value="FI18259P1-RELATED"/>
    <property type="match status" value="1"/>
</dbReference>
<dbReference type="OrthoDB" id="194139at2759"/>
<dbReference type="InterPro" id="IPR036259">
    <property type="entry name" value="MFS_trans_sf"/>
</dbReference>
<dbReference type="Pfam" id="PF07690">
    <property type="entry name" value="MFS_1"/>
    <property type="match status" value="1"/>
</dbReference>
<evidence type="ECO:0000256" key="3">
    <source>
        <dbReference type="ARBA" id="ARBA00022989"/>
    </source>
</evidence>
<feature type="transmembrane region" description="Helical" evidence="5">
    <location>
        <begin position="322"/>
        <end position="339"/>
    </location>
</feature>
<dbReference type="GO" id="GO:0022857">
    <property type="term" value="F:transmembrane transporter activity"/>
    <property type="evidence" value="ECO:0007669"/>
    <property type="project" value="InterPro"/>
</dbReference>
<keyword evidence="2 5" id="KW-0812">Transmembrane</keyword>
<feature type="transmembrane region" description="Helical" evidence="5">
    <location>
        <begin position="345"/>
        <end position="366"/>
    </location>
</feature>
<keyword evidence="4 5" id="KW-0472">Membrane</keyword>
<dbReference type="Gene3D" id="1.20.1250.20">
    <property type="entry name" value="MFS general substrate transporter like domains"/>
    <property type="match status" value="1"/>
</dbReference>
<name>A0A1L7X9E4_9HELO</name>
<feature type="transmembrane region" description="Helical" evidence="5">
    <location>
        <begin position="240"/>
        <end position="260"/>
    </location>
</feature>
<comment type="subcellular location">
    <subcellularLocation>
        <location evidence="1">Membrane</location>
        <topology evidence="1">Multi-pass membrane protein</topology>
    </subcellularLocation>
</comment>
<evidence type="ECO:0008006" key="8">
    <source>
        <dbReference type="Google" id="ProtNLM"/>
    </source>
</evidence>
<dbReference type="PANTHER" id="PTHR23507">
    <property type="entry name" value="ZGC:174356"/>
    <property type="match status" value="1"/>
</dbReference>
<keyword evidence="7" id="KW-1185">Reference proteome</keyword>
<feature type="transmembrane region" description="Helical" evidence="5">
    <location>
        <begin position="139"/>
        <end position="161"/>
    </location>
</feature>
<feature type="transmembrane region" description="Helical" evidence="5">
    <location>
        <begin position="15"/>
        <end position="34"/>
    </location>
</feature>
<evidence type="ECO:0000256" key="1">
    <source>
        <dbReference type="ARBA" id="ARBA00004141"/>
    </source>
</evidence>
<dbReference type="SUPFAM" id="SSF103473">
    <property type="entry name" value="MFS general substrate transporter"/>
    <property type="match status" value="1"/>
</dbReference>
<gene>
    <name evidence="6" type="ORF">PAC_11541</name>
</gene>